<dbReference type="Proteomes" id="UP000655287">
    <property type="component" value="Unassembled WGS sequence"/>
</dbReference>
<keyword evidence="2" id="KW-0472">Membrane</keyword>
<feature type="transmembrane region" description="Helical" evidence="2">
    <location>
        <begin position="284"/>
        <end position="308"/>
    </location>
</feature>
<evidence type="ECO:0000256" key="1">
    <source>
        <dbReference type="SAM" id="MobiDB-lite"/>
    </source>
</evidence>
<keyword evidence="2" id="KW-1133">Transmembrane helix</keyword>
<keyword evidence="4" id="KW-1185">Reference proteome</keyword>
<proteinExistence type="predicted"/>
<evidence type="ECO:0000256" key="2">
    <source>
        <dbReference type="SAM" id="Phobius"/>
    </source>
</evidence>
<reference evidence="3" key="1">
    <citation type="submission" date="2021-01" db="EMBL/GenBank/DDBJ databases">
        <title>Whole genome shotgun sequence of Sphaerisporangium rufum NBRC 109079.</title>
        <authorList>
            <person name="Komaki H."/>
            <person name="Tamura T."/>
        </authorList>
    </citation>
    <scope>NUCLEOTIDE SEQUENCE</scope>
    <source>
        <strain evidence="3">NBRC 109079</strain>
    </source>
</reference>
<comment type="caution">
    <text evidence="3">The sequence shown here is derived from an EMBL/GenBank/DDBJ whole genome shotgun (WGS) entry which is preliminary data.</text>
</comment>
<feature type="region of interest" description="Disordered" evidence="1">
    <location>
        <begin position="1"/>
        <end position="34"/>
    </location>
</feature>
<feature type="transmembrane region" description="Helical" evidence="2">
    <location>
        <begin position="40"/>
        <end position="62"/>
    </location>
</feature>
<feature type="transmembrane region" description="Helical" evidence="2">
    <location>
        <begin position="357"/>
        <end position="381"/>
    </location>
</feature>
<evidence type="ECO:0000313" key="4">
    <source>
        <dbReference type="Proteomes" id="UP000655287"/>
    </source>
</evidence>
<feature type="transmembrane region" description="Helical" evidence="2">
    <location>
        <begin position="186"/>
        <end position="219"/>
    </location>
</feature>
<feature type="transmembrane region" description="Helical" evidence="2">
    <location>
        <begin position="315"/>
        <end position="337"/>
    </location>
</feature>
<accession>A0A919V570</accession>
<evidence type="ECO:0000313" key="3">
    <source>
        <dbReference type="EMBL" id="GII78000.1"/>
    </source>
</evidence>
<name>A0A919V570_9ACTN</name>
<dbReference type="AlphaFoldDB" id="A0A919V570"/>
<dbReference type="EMBL" id="BOOU01000044">
    <property type="protein sequence ID" value="GII78000.1"/>
    <property type="molecule type" value="Genomic_DNA"/>
</dbReference>
<sequence length="496" mass="49372">MSGSADLPGSAGRVGVTGSPGSRGLSGAGRSSGLGGRTGVAAVAGWAGLLVVVAVVGAVLHARGVLRIDHLPPLHGHARVPPVGLWAAVVVGALVVGFLPRVSARWRFGVLLGAAYGCAVVWAVALAVGAGGVAGVAGPLARPEEYLAVLPAVGGDPLGWLSGFVVDLPGYPTHVRGHPPLPVLVVWVLAVVGLPGGGWAGCLVVAVGCSSVVAVGVVVRELAGEAVARRVVAVAVVTPAAVWVATSMDALFAGVAAWAVALVVLGRRRGVAGWVAVSAGGVAAGVLPFLSYGLVPFLLVVVAAGWVAGVGRWRAVVAVAGVAGVVGVFAVAGFWWPAGVAATGVEWAADPGAARPYWYFVVANVAVLGLVAGPGAVAGLAELFRRVGAAGGDGAAGPVGRWRGAGVVRVVRVVGVVREVVAGWVAGRPVAVVVAAVLVAVAALDVAGVTRGEVERIWLPYAVWVGVAAGWAPGRRWWWAQVGWALLVQGVVVSPW</sequence>
<feature type="transmembrane region" description="Helical" evidence="2">
    <location>
        <begin position="83"/>
        <end position="102"/>
    </location>
</feature>
<keyword evidence="2" id="KW-0812">Transmembrane</keyword>
<gene>
    <name evidence="3" type="ORF">Sru01_29820</name>
</gene>
<feature type="transmembrane region" description="Helical" evidence="2">
    <location>
        <begin position="231"/>
        <end position="264"/>
    </location>
</feature>
<feature type="transmembrane region" description="Helical" evidence="2">
    <location>
        <begin position="108"/>
        <end position="134"/>
    </location>
</feature>
<feature type="compositionally biased region" description="Gly residues" evidence="1">
    <location>
        <begin position="24"/>
        <end position="34"/>
    </location>
</feature>
<protein>
    <submittedName>
        <fullName evidence="3">Membrane protein</fullName>
    </submittedName>
</protein>
<organism evidence="3 4">
    <name type="scientific">Sphaerisporangium rufum</name>
    <dbReference type="NCBI Taxonomy" id="1381558"/>
    <lineage>
        <taxon>Bacteria</taxon>
        <taxon>Bacillati</taxon>
        <taxon>Actinomycetota</taxon>
        <taxon>Actinomycetes</taxon>
        <taxon>Streptosporangiales</taxon>
        <taxon>Streptosporangiaceae</taxon>
        <taxon>Sphaerisporangium</taxon>
    </lineage>
</organism>